<dbReference type="InterPro" id="IPR043151">
    <property type="entry name" value="BAH_sf"/>
</dbReference>
<dbReference type="InterPro" id="IPR013083">
    <property type="entry name" value="Znf_RING/FYVE/PHD"/>
</dbReference>
<evidence type="ECO:0000259" key="20">
    <source>
        <dbReference type="PROSITE" id="PS50014"/>
    </source>
</evidence>
<dbReference type="InterPro" id="IPR001025">
    <property type="entry name" value="BAH_dom"/>
</dbReference>
<dbReference type="Pfam" id="PF20826">
    <property type="entry name" value="PHD_5"/>
    <property type="match status" value="1"/>
</dbReference>
<feature type="compositionally biased region" description="Basic and acidic residues" evidence="19">
    <location>
        <begin position="1599"/>
        <end position="1609"/>
    </location>
</feature>
<feature type="region of interest" description="Disordered" evidence="19">
    <location>
        <begin position="554"/>
        <end position="594"/>
    </location>
</feature>
<keyword evidence="4" id="KW-0597">Phosphoprotein</keyword>
<feature type="region of interest" description="Disordered" evidence="19">
    <location>
        <begin position="96"/>
        <end position="127"/>
    </location>
</feature>
<feature type="compositionally biased region" description="Low complexity" evidence="19">
    <location>
        <begin position="885"/>
        <end position="907"/>
    </location>
</feature>
<evidence type="ECO:0000256" key="3">
    <source>
        <dbReference type="ARBA" id="ARBA00022454"/>
    </source>
</evidence>
<dbReference type="PANTHER" id="PTHR46147:SF3">
    <property type="entry name" value="HISTONE-LYSINE N-METHYLTRANSFERASE ASH1"/>
    <property type="match status" value="1"/>
</dbReference>
<proteinExistence type="predicted"/>
<comment type="subcellular location">
    <subcellularLocation>
        <location evidence="2">Chromosome</location>
    </subcellularLocation>
    <subcellularLocation>
        <location evidence="1">Nucleus</location>
    </subcellularLocation>
</comment>
<feature type="compositionally biased region" description="Acidic residues" evidence="19">
    <location>
        <begin position="171"/>
        <end position="186"/>
    </location>
</feature>
<organism evidence="25">
    <name type="scientific">Timema douglasi</name>
    <name type="common">Walking stick</name>
    <dbReference type="NCBI Taxonomy" id="61478"/>
    <lineage>
        <taxon>Eukaryota</taxon>
        <taxon>Metazoa</taxon>
        <taxon>Ecdysozoa</taxon>
        <taxon>Arthropoda</taxon>
        <taxon>Hexapoda</taxon>
        <taxon>Insecta</taxon>
        <taxon>Pterygota</taxon>
        <taxon>Neoptera</taxon>
        <taxon>Polyneoptera</taxon>
        <taxon>Phasmatodea</taxon>
        <taxon>Timematodea</taxon>
        <taxon>Timematoidea</taxon>
        <taxon>Timematidae</taxon>
        <taxon>Timema</taxon>
    </lineage>
</organism>
<evidence type="ECO:0000256" key="7">
    <source>
        <dbReference type="ARBA" id="ARBA00022691"/>
    </source>
</evidence>
<evidence type="ECO:0008006" key="26">
    <source>
        <dbReference type="Google" id="ProtNLM"/>
    </source>
</evidence>
<feature type="region of interest" description="Disordered" evidence="19">
    <location>
        <begin position="1452"/>
        <end position="1552"/>
    </location>
</feature>
<evidence type="ECO:0000256" key="5">
    <source>
        <dbReference type="ARBA" id="ARBA00022603"/>
    </source>
</evidence>
<evidence type="ECO:0000256" key="2">
    <source>
        <dbReference type="ARBA" id="ARBA00004286"/>
    </source>
</evidence>
<evidence type="ECO:0000256" key="10">
    <source>
        <dbReference type="ARBA" id="ARBA00022771"/>
    </source>
</evidence>
<feature type="region of interest" description="Disordered" evidence="19">
    <location>
        <begin position="2032"/>
        <end position="2052"/>
    </location>
</feature>
<feature type="compositionally biased region" description="Polar residues" evidence="19">
    <location>
        <begin position="980"/>
        <end position="993"/>
    </location>
</feature>
<dbReference type="CDD" id="cd19174">
    <property type="entry name" value="SET_ASH1L"/>
    <property type="match status" value="1"/>
</dbReference>
<feature type="compositionally biased region" description="Polar residues" evidence="19">
    <location>
        <begin position="2484"/>
        <end position="2501"/>
    </location>
</feature>
<feature type="compositionally biased region" description="Polar residues" evidence="19">
    <location>
        <begin position="1289"/>
        <end position="1303"/>
    </location>
</feature>
<dbReference type="PROSITE" id="PS51215">
    <property type="entry name" value="AWS"/>
    <property type="match status" value="1"/>
</dbReference>
<evidence type="ECO:0000256" key="12">
    <source>
        <dbReference type="ARBA" id="ARBA00022853"/>
    </source>
</evidence>
<feature type="compositionally biased region" description="Low complexity" evidence="19">
    <location>
        <begin position="1034"/>
        <end position="1066"/>
    </location>
</feature>
<dbReference type="InterPro" id="IPR011011">
    <property type="entry name" value="Znf_FYVE_PHD"/>
</dbReference>
<evidence type="ECO:0000313" key="25">
    <source>
        <dbReference type="EMBL" id="CAD7194132.1"/>
    </source>
</evidence>
<keyword evidence="8" id="KW-0479">Metal-binding</keyword>
<evidence type="ECO:0000259" key="23">
    <source>
        <dbReference type="PROSITE" id="PS51038"/>
    </source>
</evidence>
<feature type="compositionally biased region" description="Basic and acidic residues" evidence="19">
    <location>
        <begin position="567"/>
        <end position="583"/>
    </location>
</feature>
<dbReference type="SMART" id="SM00439">
    <property type="entry name" value="BAH"/>
    <property type="match status" value="1"/>
</dbReference>
<dbReference type="Pfam" id="PF01426">
    <property type="entry name" value="BAH"/>
    <property type="match status" value="1"/>
</dbReference>
<feature type="compositionally biased region" description="Basic and acidic residues" evidence="19">
    <location>
        <begin position="701"/>
        <end position="718"/>
    </location>
</feature>
<dbReference type="FunFam" id="2.170.270.10:FF:000011">
    <property type="entry name" value="Histone-lysine N-methyltransferase"/>
    <property type="match status" value="1"/>
</dbReference>
<dbReference type="InterPro" id="IPR006560">
    <property type="entry name" value="AWS_dom"/>
</dbReference>
<evidence type="ECO:0000256" key="6">
    <source>
        <dbReference type="ARBA" id="ARBA00022679"/>
    </source>
</evidence>
<feature type="compositionally biased region" description="Polar residues" evidence="19">
    <location>
        <begin position="1096"/>
        <end position="1161"/>
    </location>
</feature>
<feature type="compositionally biased region" description="Basic and acidic residues" evidence="19">
    <location>
        <begin position="2032"/>
        <end position="2043"/>
    </location>
</feature>
<dbReference type="Gene3D" id="3.30.40.10">
    <property type="entry name" value="Zinc/RING finger domain, C3HC4 (zinc finger)"/>
    <property type="match status" value="1"/>
</dbReference>
<dbReference type="PROSITE" id="PS50280">
    <property type="entry name" value="SET"/>
    <property type="match status" value="1"/>
</dbReference>
<evidence type="ECO:0000256" key="19">
    <source>
        <dbReference type="SAM" id="MobiDB-lite"/>
    </source>
</evidence>
<keyword evidence="10" id="KW-0863">Zinc-finger</keyword>
<feature type="compositionally biased region" description="Basic and acidic residues" evidence="19">
    <location>
        <begin position="1457"/>
        <end position="1467"/>
    </location>
</feature>
<feature type="compositionally biased region" description="Basic residues" evidence="19">
    <location>
        <begin position="436"/>
        <end position="454"/>
    </location>
</feature>
<dbReference type="Gene3D" id="1.20.920.10">
    <property type="entry name" value="Bromodomain-like"/>
    <property type="match status" value="1"/>
</dbReference>
<feature type="region of interest" description="Disordered" evidence="19">
    <location>
        <begin position="980"/>
        <end position="999"/>
    </location>
</feature>
<feature type="compositionally biased region" description="Basic and acidic residues" evidence="19">
    <location>
        <begin position="1502"/>
        <end position="1528"/>
    </location>
</feature>
<feature type="region of interest" description="Disordered" evidence="19">
    <location>
        <begin position="1034"/>
        <end position="1161"/>
    </location>
</feature>
<dbReference type="GO" id="GO:0005654">
    <property type="term" value="C:nucleoplasm"/>
    <property type="evidence" value="ECO:0007669"/>
    <property type="project" value="TreeGrafter"/>
</dbReference>
<feature type="domain" description="Bromo" evidence="20">
    <location>
        <begin position="2112"/>
        <end position="2182"/>
    </location>
</feature>
<feature type="compositionally biased region" description="Polar residues" evidence="19">
    <location>
        <begin position="187"/>
        <end position="202"/>
    </location>
</feature>
<dbReference type="Gene3D" id="2.30.30.490">
    <property type="match status" value="1"/>
</dbReference>
<dbReference type="FunFam" id="3.30.40.10:FF:000113">
    <property type="entry name" value="Histone-lysine N-methyltransferase"/>
    <property type="match status" value="1"/>
</dbReference>
<dbReference type="FunFam" id="1.20.920.10:FF:000025">
    <property type="entry name" value="Histone-lysine N-methyltransferase"/>
    <property type="match status" value="1"/>
</dbReference>
<dbReference type="GO" id="GO:0005694">
    <property type="term" value="C:chromosome"/>
    <property type="evidence" value="ECO:0007669"/>
    <property type="project" value="UniProtKB-SubCell"/>
</dbReference>
<dbReference type="InterPro" id="IPR043319">
    <property type="entry name" value="PHD_ASH1L"/>
</dbReference>
<evidence type="ECO:0000256" key="18">
    <source>
        <dbReference type="PROSITE-ProRule" id="PRU00035"/>
    </source>
</evidence>
<dbReference type="Pfam" id="PF00439">
    <property type="entry name" value="Bromodomain"/>
    <property type="match status" value="1"/>
</dbReference>
<feature type="region of interest" description="Disordered" evidence="19">
    <location>
        <begin position="874"/>
        <end position="931"/>
    </location>
</feature>
<feature type="region of interest" description="Disordered" evidence="19">
    <location>
        <begin position="2472"/>
        <end position="2525"/>
    </location>
</feature>
<keyword evidence="16" id="KW-0804">Transcription</keyword>
<dbReference type="CDD" id="cd04717">
    <property type="entry name" value="BAH_polybromo"/>
    <property type="match status" value="1"/>
</dbReference>
<gene>
    <name evidence="25" type="ORF">TDIB3V08_LOCUS565</name>
</gene>
<feature type="compositionally biased region" description="Polar residues" evidence="19">
    <location>
        <begin position="913"/>
        <end position="926"/>
    </location>
</feature>
<keyword evidence="7" id="KW-0949">S-adenosyl-L-methionine</keyword>
<dbReference type="SMART" id="SM00297">
    <property type="entry name" value="BROMO"/>
    <property type="match status" value="1"/>
</dbReference>
<feature type="compositionally biased region" description="Basic residues" evidence="19">
    <location>
        <begin position="1633"/>
        <end position="1646"/>
    </location>
</feature>
<keyword evidence="14 18" id="KW-0103">Bromodomain</keyword>
<feature type="domain" description="SET" evidence="21">
    <location>
        <begin position="1793"/>
        <end position="1909"/>
    </location>
</feature>
<evidence type="ECO:0000259" key="24">
    <source>
        <dbReference type="PROSITE" id="PS51215"/>
    </source>
</evidence>
<feature type="domain" description="AWS" evidence="24">
    <location>
        <begin position="1744"/>
        <end position="1790"/>
    </location>
</feature>
<feature type="compositionally biased region" description="Basic residues" evidence="19">
    <location>
        <begin position="313"/>
        <end position="323"/>
    </location>
</feature>
<feature type="region of interest" description="Disordered" evidence="19">
    <location>
        <begin position="1564"/>
        <end position="1646"/>
    </location>
</feature>
<feature type="region of interest" description="Disordered" evidence="19">
    <location>
        <begin position="289"/>
        <end position="344"/>
    </location>
</feature>
<dbReference type="GO" id="GO:0042800">
    <property type="term" value="F:histone H3K4 methyltransferase activity"/>
    <property type="evidence" value="ECO:0007669"/>
    <property type="project" value="TreeGrafter"/>
</dbReference>
<evidence type="ECO:0000256" key="4">
    <source>
        <dbReference type="ARBA" id="ARBA00022553"/>
    </source>
</evidence>
<dbReference type="EMBL" id="OA564392">
    <property type="protein sequence ID" value="CAD7194132.1"/>
    <property type="molecule type" value="Genomic_DNA"/>
</dbReference>
<protein>
    <recommendedName>
        <fullName evidence="26">Histone-lysine N-methyltransferase ASH1L</fullName>
    </recommendedName>
</protein>
<dbReference type="GO" id="GO:0032259">
    <property type="term" value="P:methylation"/>
    <property type="evidence" value="ECO:0007669"/>
    <property type="project" value="UniProtKB-KW"/>
</dbReference>
<keyword evidence="12" id="KW-0156">Chromatin regulator</keyword>
<feature type="compositionally biased region" description="Polar residues" evidence="19">
    <location>
        <begin position="212"/>
        <end position="227"/>
    </location>
</feature>
<evidence type="ECO:0000256" key="13">
    <source>
        <dbReference type="ARBA" id="ARBA00023015"/>
    </source>
</evidence>
<sequence length="2568" mass="283164">MFTLNATGWARTLRPSPSCHSFEGGLASKLVPGGVVSFVASGGERARWSVARLINHRPDATPATVVRFSRARSLVCVVWSAWRSSIHREQVSGRVLYGQRGGPPSPQQRAAHPSSPHSDSDSTCSEEEISQLAQELGHMEQENMAISEHLQVINQEDLAAILPDLTTPGNQDDEPCPPFDGFEDMSSESGKASATVGESSAANTNNNNNNNKPQQTRSAATNESSSDVELPEQVVTEAIKRIHLDSEGGAEGGGESSSEGESGREDGSTHGYASKLLQQFVEKTEILSLQSTGTTFSEHKSGAPRLKREEPRKRKRGRPPKLARKTEVLTPEGASAQGESSVTNKCIPELEAYMRLDCSVSNVSPDSGIQSVAGSPIHQSCSPSSNPAVHSPGGVPQKMLSPATSPRRDGSPPLPVLVPGEELKQGVVKRGPGRPPRGRGGGHRGPGRPKGSGKKQREQENVMLVSGTDSCDESRPTPSPLLVVPVKRGPGRPKKVPPVLEPNLPIGAPLKDSKKKISSEDVEVRQSCVILSDSDVKVTKKTEYPMSIADVAKSAARTKGSAKHKPVLSEEKKKKGRRRKDEPGGGDVPLAPVAGKQKHIPLEKVKAPVKSIVNARPFPRILGLPLGVSHHKHKKRKKKLKLNRAETFKLDPIFLAELDKLAQDFKKYCMITKGGVKIPSDVTLPSMFRIKRIVKKRKGGEKRASDRESGAEGDSGKDKNRRQRPKKNAVEVPKGNDKPEATNSNEQRLPLKKRHYHMSATAASSTQPSSSTSSSDAVGSSGVNKTPSKPLLDKTVTVKEKVVEKLSTTTGLGPGKISQPLNDTPRNSIDEAIEACITRYTTPSPSVEKVQHTVIVTPKKRHRLETSNSLSAAVAKTLSPPGNNTLSTPLPSKRTSSRSTSTNATTAEPPSLAATNTLQSTSSKQPASGVFEPSKNIDLDLVLGVPPCLSIPKPVSTSSPSKPTAVSTIAQKVYTPLSKTVPSLPNKASSPSKTCVPVSKSLSSGKTSLVASRVTISSCHPASTTATTTITTTTATTSKPSTVVGKPSTSKTASQTKTTPTHATKSVSSTSKESAAVNSNCKVSTQTSKESVHKVTPTSRSGSLSRVTSPTRKSNIPATKSTSSTLRQNTSSSKVTSFSPKENATVNKITSPSGKRNIPVSNTVPLTRKLSVCVGKACSPTKKISATPNKVNSSSIKNISQTNSSNVKNTLTVLTRSSSPCKTRTSSPLSKLSSSPIKIKSPLTKPNSISKANASVNKSISPVGKSISPDIKTPLETSLVETKVGPVESRSNTIESKSSSPSTPNLPPVTRTAAALAKQKEENMITFCHNLRLKRSSAAPETEKDEVCEKRTIIKKKKLIREVRVHVTKLSAADLLKKAVGAVKNRVKRRKAINRTGFPVKKKKKKKIPTSGGECKDSEVFLNKPSNAGLVILPSIPVINVELKVPESDSLVDESAQGEKEVKEKHPVNVLESKQKKNNKKHHENSAGSSSTDTSTLNNDLSKAEVPEVKQECAEVKEVEKESVKRDRDEDDDSSGDDSLPLAELSYQSKRCRADLEDMTLEMAEREGYRGRCKRKRDDDSASGSSSLIGAGKRFRRAHRDEETDRDDCSEMTLLFEPIPCSDVPSGDESNKSGRRRKQPNWKKKSSLVAGLFSDYYKEDERRPSCDKPPRLTYKPEEHPHGLLPPPYHCGKYLRQRRVDFKLPFDLWWQHKYNQLPGRDKVPSWNYKKIRSNVYYDVKPTYTYEAQTCNCSGDKGCGDDCINRMVYAECSTQLCSSKERCSNQRIQKHEWAPGLEKFMTKDKGWGVRTKYSIKAGEFILEYVGEVVSEKEFKDRMASRYSNDTHHYCLNLDGGLVIDGHRMGGDGRFVNHSCEPNCEMQKWSVNGLFRMALFALRDINSNEELSYDYNFSLFNPAEGQPCKCGSEHCRGVIGGKYQRLNGTVVRPDDKGERKVVGRPRKNCRKNNLSTCANSSIALGAAKLKFRRRVGETTTTLKQGLVGPVKPMSHQQRCFAQQHHCFMLRNLEKVKRQRERIKQASRREQPPVPNNYARPQVKQSDMFMTQLNALSSPRNMRTRRLAQAEDNPEMNKTARLAQVFKDLYNVVISAKEDSGEMLAAPFLSLPSKRKLPAYYQRVSDPIDLATLEQNIVTGAYKTVESFDQDMCRLFNNNVRFFGRTSDLGIVATRLRKVYNQAKVDVKMQLEEVLGEAPPAAFIPDHDPGDEEEDVIRCICGLYRDEGLMIQCERCLVWQHCDCVKADPGVEKYLCERCQPRLIDLEIVMEPQPHYATPGLTYYITLLRGELQLRQGDTVYVLRDMVEESAPKSSPPVKHTYKTVKDIKYSDLDIFRIERLWKDEKGARFVFGHHYLRPHETYHEPTRKFFPNEVMRVPLYEIVPVDLVMGHCWVLDLNTFCKGRPVGASEEHIYICEYRVDKSAHLFSKIAKPRHYICTKTYAFDMFDQRLKAQRTYTPHGPVTVRCRGRNTGSNPASSRQTTTSNEDLNPGPQIQPPPDEEEEVPLARRENQKRRLNTILLRLLSRLPSKQPMDVSYLLEPGRRHRKKTAILNP</sequence>
<dbReference type="SUPFAM" id="SSF82199">
    <property type="entry name" value="SET domain"/>
    <property type="match status" value="1"/>
</dbReference>
<dbReference type="CDD" id="cd05525">
    <property type="entry name" value="Bromo_ASH1"/>
    <property type="match status" value="1"/>
</dbReference>
<dbReference type="InterPro" id="IPR001214">
    <property type="entry name" value="SET_dom"/>
</dbReference>
<feature type="compositionally biased region" description="Low complexity" evidence="19">
    <location>
        <begin position="759"/>
        <end position="781"/>
    </location>
</feature>
<evidence type="ECO:0000256" key="9">
    <source>
        <dbReference type="ARBA" id="ARBA00022737"/>
    </source>
</evidence>
<feature type="domain" description="BAH" evidence="23">
    <location>
        <begin position="2304"/>
        <end position="2444"/>
    </location>
</feature>
<dbReference type="GO" id="GO:0006355">
    <property type="term" value="P:regulation of DNA-templated transcription"/>
    <property type="evidence" value="ECO:0007669"/>
    <property type="project" value="TreeGrafter"/>
</dbReference>
<feature type="compositionally biased region" description="Basic and acidic residues" evidence="19">
    <location>
        <begin position="511"/>
        <end position="523"/>
    </location>
</feature>
<dbReference type="PROSITE" id="PS50014">
    <property type="entry name" value="BROMODOMAIN_2"/>
    <property type="match status" value="1"/>
</dbReference>
<dbReference type="InterPro" id="IPR003616">
    <property type="entry name" value="Post-SET_dom"/>
</dbReference>
<evidence type="ECO:0000256" key="11">
    <source>
        <dbReference type="ARBA" id="ARBA00022833"/>
    </source>
</evidence>
<keyword evidence="11" id="KW-0862">Zinc</keyword>
<keyword evidence="17" id="KW-0539">Nucleus</keyword>
<evidence type="ECO:0000259" key="21">
    <source>
        <dbReference type="PROSITE" id="PS50280"/>
    </source>
</evidence>
<dbReference type="PROSITE" id="PS50868">
    <property type="entry name" value="POST_SET"/>
    <property type="match status" value="1"/>
</dbReference>
<dbReference type="InterPro" id="IPR043320">
    <property type="entry name" value="Bromo_ASH1L"/>
</dbReference>
<keyword evidence="5" id="KW-0489">Methyltransferase</keyword>
<dbReference type="CDD" id="cd15548">
    <property type="entry name" value="PHD_ASH1L"/>
    <property type="match status" value="1"/>
</dbReference>
<feature type="compositionally biased region" description="Basic and acidic residues" evidence="19">
    <location>
        <begin position="1564"/>
        <end position="1580"/>
    </location>
</feature>
<evidence type="ECO:0000259" key="22">
    <source>
        <dbReference type="PROSITE" id="PS50868"/>
    </source>
</evidence>
<dbReference type="SUPFAM" id="SSF47370">
    <property type="entry name" value="Bromodomain"/>
    <property type="match status" value="1"/>
</dbReference>
<evidence type="ECO:0000256" key="17">
    <source>
        <dbReference type="ARBA" id="ARBA00023242"/>
    </source>
</evidence>
<feature type="compositionally biased region" description="Basic and acidic residues" evidence="19">
    <location>
        <begin position="297"/>
        <end position="312"/>
    </location>
</feature>
<evidence type="ECO:0000256" key="8">
    <source>
        <dbReference type="ARBA" id="ARBA00022723"/>
    </source>
</evidence>
<dbReference type="Pfam" id="PF17907">
    <property type="entry name" value="AWS"/>
    <property type="match status" value="1"/>
</dbReference>
<dbReference type="PANTHER" id="PTHR46147">
    <property type="entry name" value="HISTONE-LYSINE N-METHYLTRANSFERASE ASH1"/>
    <property type="match status" value="1"/>
</dbReference>
<dbReference type="PROSITE" id="PS01359">
    <property type="entry name" value="ZF_PHD_1"/>
    <property type="match status" value="1"/>
</dbReference>
<feature type="region of interest" description="Disordered" evidence="19">
    <location>
        <begin position="1210"/>
        <end position="1250"/>
    </location>
</feature>
<dbReference type="SUPFAM" id="SSF57903">
    <property type="entry name" value="FYVE/PHD zinc finger"/>
    <property type="match status" value="1"/>
</dbReference>
<evidence type="ECO:0000256" key="16">
    <source>
        <dbReference type="ARBA" id="ARBA00023163"/>
    </source>
</evidence>
<dbReference type="Pfam" id="PF00856">
    <property type="entry name" value="SET"/>
    <property type="match status" value="1"/>
</dbReference>
<feature type="compositionally biased region" description="Polar residues" evidence="19">
    <location>
        <begin position="1210"/>
        <end position="1224"/>
    </location>
</feature>
<accession>A0A7R8Z6W7</accession>
<dbReference type="InterPro" id="IPR001487">
    <property type="entry name" value="Bromodomain"/>
</dbReference>
<dbReference type="SMART" id="SM00249">
    <property type="entry name" value="PHD"/>
    <property type="match status" value="1"/>
</dbReference>
<feature type="region of interest" description="Disordered" evidence="19">
    <location>
        <begin position="1282"/>
        <end position="1309"/>
    </location>
</feature>
<dbReference type="InterPro" id="IPR001965">
    <property type="entry name" value="Znf_PHD"/>
</dbReference>
<keyword evidence="9" id="KW-0677">Repeat</keyword>
<dbReference type="PROSITE" id="PS51038">
    <property type="entry name" value="BAH"/>
    <property type="match status" value="1"/>
</dbReference>
<dbReference type="Gene3D" id="2.170.270.10">
    <property type="entry name" value="SET domain"/>
    <property type="match status" value="1"/>
</dbReference>
<dbReference type="InterPro" id="IPR036427">
    <property type="entry name" value="Bromodomain-like_sf"/>
</dbReference>
<dbReference type="SMART" id="SM00508">
    <property type="entry name" value="PostSET"/>
    <property type="match status" value="1"/>
</dbReference>
<feature type="compositionally biased region" description="Polar residues" evidence="19">
    <location>
        <begin position="360"/>
        <end position="388"/>
    </location>
</feature>
<evidence type="ECO:0000256" key="15">
    <source>
        <dbReference type="ARBA" id="ARBA00023159"/>
    </source>
</evidence>
<feature type="compositionally biased region" description="Low complexity" evidence="19">
    <location>
        <begin position="1225"/>
        <end position="1246"/>
    </location>
</feature>
<dbReference type="SMART" id="SM00570">
    <property type="entry name" value="AWS"/>
    <property type="match status" value="1"/>
</dbReference>
<dbReference type="InterPro" id="IPR046341">
    <property type="entry name" value="SET_dom_sf"/>
</dbReference>
<keyword evidence="6" id="KW-0808">Transferase</keyword>
<name>A0A7R8Z6W7_TIMDO</name>
<keyword evidence="13" id="KW-0805">Transcription regulation</keyword>
<reference evidence="25" key="1">
    <citation type="submission" date="2020-11" db="EMBL/GenBank/DDBJ databases">
        <authorList>
            <person name="Tran Van P."/>
        </authorList>
    </citation>
    <scope>NUCLEOTIDE SEQUENCE</scope>
</reference>
<dbReference type="GO" id="GO:0008270">
    <property type="term" value="F:zinc ion binding"/>
    <property type="evidence" value="ECO:0007669"/>
    <property type="project" value="UniProtKB-KW"/>
</dbReference>
<feature type="region of interest" description="Disordered" evidence="19">
    <location>
        <begin position="360"/>
        <end position="523"/>
    </location>
</feature>
<feature type="compositionally biased region" description="Polar residues" evidence="19">
    <location>
        <begin position="1067"/>
        <end position="1089"/>
    </location>
</feature>
<dbReference type="GO" id="GO:0003682">
    <property type="term" value="F:chromatin binding"/>
    <property type="evidence" value="ECO:0007669"/>
    <property type="project" value="InterPro"/>
</dbReference>
<dbReference type="SMART" id="SM00317">
    <property type="entry name" value="SET"/>
    <property type="match status" value="1"/>
</dbReference>
<keyword evidence="3" id="KW-0158">Chromosome</keyword>
<keyword evidence="15" id="KW-0010">Activator</keyword>
<evidence type="ECO:0000256" key="1">
    <source>
        <dbReference type="ARBA" id="ARBA00004123"/>
    </source>
</evidence>
<dbReference type="InterPro" id="IPR019786">
    <property type="entry name" value="Zinc_finger_PHD-type_CS"/>
</dbReference>
<feature type="region of interest" description="Disordered" evidence="19">
    <location>
        <begin position="695"/>
        <end position="792"/>
    </location>
</feature>
<evidence type="ECO:0000256" key="14">
    <source>
        <dbReference type="ARBA" id="ARBA00023117"/>
    </source>
</evidence>
<feature type="compositionally biased region" description="Low complexity" evidence="19">
    <location>
        <begin position="1489"/>
        <end position="1501"/>
    </location>
</feature>
<feature type="domain" description="Post-SET" evidence="22">
    <location>
        <begin position="1917"/>
        <end position="1933"/>
    </location>
</feature>
<feature type="region of interest" description="Disordered" evidence="19">
    <location>
        <begin position="164"/>
        <end position="276"/>
    </location>
</feature>